<keyword evidence="1" id="KW-0175">Coiled coil</keyword>
<reference evidence="3" key="1">
    <citation type="submission" date="2019-03" db="EMBL/GenBank/DDBJ databases">
        <title>Long read genome sequence of the mycoparasitic Pythium oligandrum ATCC 38472 isolated from sugarbeet rhizosphere.</title>
        <authorList>
            <person name="Gaulin E."/>
        </authorList>
    </citation>
    <scope>NUCLEOTIDE SEQUENCE</scope>
    <source>
        <strain evidence="3">ATCC 38472_TT</strain>
    </source>
</reference>
<dbReference type="EMBL" id="SPLM01000109">
    <property type="protein sequence ID" value="TMW59876.1"/>
    <property type="molecule type" value="Genomic_DNA"/>
</dbReference>
<protein>
    <submittedName>
        <fullName evidence="3">Uncharacterized protein</fullName>
    </submittedName>
</protein>
<feature type="coiled-coil region" evidence="1">
    <location>
        <begin position="26"/>
        <end position="53"/>
    </location>
</feature>
<comment type="caution">
    <text evidence="3">The sequence shown here is derived from an EMBL/GenBank/DDBJ whole genome shotgun (WGS) entry which is preliminary data.</text>
</comment>
<name>A0A8K1CBF3_PYTOL</name>
<gene>
    <name evidence="3" type="ORF">Poli38472_004945</name>
</gene>
<evidence type="ECO:0000313" key="3">
    <source>
        <dbReference type="EMBL" id="TMW59876.1"/>
    </source>
</evidence>
<proteinExistence type="predicted"/>
<dbReference type="Proteomes" id="UP000794436">
    <property type="component" value="Unassembled WGS sequence"/>
</dbReference>
<accession>A0A8K1CBF3</accession>
<evidence type="ECO:0000256" key="2">
    <source>
        <dbReference type="SAM" id="MobiDB-lite"/>
    </source>
</evidence>
<evidence type="ECO:0000256" key="1">
    <source>
        <dbReference type="SAM" id="Coils"/>
    </source>
</evidence>
<sequence length="558" mass="64938">MRSTRRAPKTKPPQKNPPRERPQAELRHLKTLVEGLEREQSALELNRHEAIAREEEEAGKDQNLTSWCREARQELKQRWHVERINARLRQTVDEQIKVAKGLTDLLSRQLSLLSTAYASVQESHDSTTSDVFLKDVDAAYRMTDVVMEAIDWGASRQQPQLVMEMATQFDHPLHDIIPNEGVPSTWQHLIQFLQCPPFVADELVVQDQWLIVRYRRNYWFCSREVRAERLLAELKHLRALVDELERERSHLEKKRQEEDERIDEPWRTAIRTECTRRKDAESVNQRLRNAVEEQIQVVTGLRDLINQQMECVTTAYATIQLRHLSLGLGLFDAFLKDIQVGYQAMNHFMAPVDWSSRENSRPWRVQTRVGQCNGQAQLVLEAQKQLWQPSVEFSPDLGDFKLWGSFNMHFQTSNFDIQELVVRHNYLAVQYRHFYPFRDQEIPVCTWLTMKRYIEKSREVRVWRSKTTMNDSNLLPILSVFVDVVGWTVIEPESLGGDSDGVMILVCAHVIPGFVDEQTGEVVSYESPPPRLGDLVSCVLISLQEGVARVDEDVYRAE</sequence>
<keyword evidence="4" id="KW-1185">Reference proteome</keyword>
<feature type="region of interest" description="Disordered" evidence="2">
    <location>
        <begin position="1"/>
        <end position="25"/>
    </location>
</feature>
<dbReference type="AlphaFoldDB" id="A0A8K1CBF3"/>
<feature type="coiled-coil region" evidence="1">
    <location>
        <begin position="227"/>
        <end position="297"/>
    </location>
</feature>
<evidence type="ECO:0000313" key="4">
    <source>
        <dbReference type="Proteomes" id="UP000794436"/>
    </source>
</evidence>
<organism evidence="3 4">
    <name type="scientific">Pythium oligandrum</name>
    <name type="common">Mycoparasitic fungus</name>
    <dbReference type="NCBI Taxonomy" id="41045"/>
    <lineage>
        <taxon>Eukaryota</taxon>
        <taxon>Sar</taxon>
        <taxon>Stramenopiles</taxon>
        <taxon>Oomycota</taxon>
        <taxon>Peronosporomycetes</taxon>
        <taxon>Pythiales</taxon>
        <taxon>Pythiaceae</taxon>
        <taxon>Pythium</taxon>
    </lineage>
</organism>